<evidence type="ECO:0000313" key="14">
    <source>
        <dbReference type="EMBL" id="AVQ03933.1"/>
    </source>
</evidence>
<evidence type="ECO:0000313" key="15">
    <source>
        <dbReference type="Proteomes" id="UP000240527"/>
    </source>
</evidence>
<comment type="similarity">
    <text evidence="2 10 11">Belongs to the TonB-dependent receptor family.</text>
</comment>
<dbReference type="InterPro" id="IPR012910">
    <property type="entry name" value="Plug_dom"/>
</dbReference>
<dbReference type="NCBIfam" id="TIGR01783">
    <property type="entry name" value="TonB-siderophor"/>
    <property type="match status" value="1"/>
</dbReference>
<dbReference type="InterPro" id="IPR010105">
    <property type="entry name" value="TonB_sidphr_rcpt"/>
</dbReference>
<keyword evidence="5 10" id="KW-0812">Transmembrane</keyword>
<keyword evidence="6 11" id="KW-0798">TonB box</keyword>
<evidence type="ECO:0000259" key="13">
    <source>
        <dbReference type="Pfam" id="PF07715"/>
    </source>
</evidence>
<keyword evidence="4 10" id="KW-1134">Transmembrane beta strand</keyword>
<evidence type="ECO:0000256" key="10">
    <source>
        <dbReference type="PROSITE-ProRule" id="PRU01360"/>
    </source>
</evidence>
<proteinExistence type="inferred from homology"/>
<comment type="subcellular location">
    <subcellularLocation>
        <location evidence="1 10">Cell outer membrane</location>
        <topology evidence="1 10">Multi-pass membrane protein</topology>
    </subcellularLocation>
</comment>
<dbReference type="InterPro" id="IPR000531">
    <property type="entry name" value="Beta-barrel_TonB"/>
</dbReference>
<dbReference type="Gene3D" id="2.40.170.20">
    <property type="entry name" value="TonB-dependent receptor, beta-barrel domain"/>
    <property type="match status" value="1"/>
</dbReference>
<dbReference type="Proteomes" id="UP000240527">
    <property type="component" value="Chromosome"/>
</dbReference>
<evidence type="ECO:0000256" key="9">
    <source>
        <dbReference type="ARBA" id="ARBA00023237"/>
    </source>
</evidence>
<evidence type="ECO:0000256" key="11">
    <source>
        <dbReference type="RuleBase" id="RU003357"/>
    </source>
</evidence>
<dbReference type="CDD" id="cd01347">
    <property type="entry name" value="ligand_gated_channel"/>
    <property type="match status" value="1"/>
</dbReference>
<keyword evidence="8 14" id="KW-0675">Receptor</keyword>
<name>A0ABM6TL42_9CAUL</name>
<accession>A0ABM6TL42</accession>
<evidence type="ECO:0000256" key="4">
    <source>
        <dbReference type="ARBA" id="ARBA00022452"/>
    </source>
</evidence>
<keyword evidence="7 10" id="KW-0472">Membrane</keyword>
<feature type="domain" description="TonB-dependent receptor plug" evidence="13">
    <location>
        <begin position="88"/>
        <end position="185"/>
    </location>
</feature>
<dbReference type="PANTHER" id="PTHR32552">
    <property type="entry name" value="FERRICHROME IRON RECEPTOR-RELATED"/>
    <property type="match status" value="1"/>
</dbReference>
<dbReference type="Pfam" id="PF07715">
    <property type="entry name" value="Plug"/>
    <property type="match status" value="1"/>
</dbReference>
<dbReference type="PANTHER" id="PTHR32552:SF74">
    <property type="entry name" value="HYDROXAMATE SIDEROPHORE RECEPTOR FHUE"/>
    <property type="match status" value="1"/>
</dbReference>
<keyword evidence="15" id="KW-1185">Reference proteome</keyword>
<keyword evidence="9 10" id="KW-0998">Cell outer membrane</keyword>
<gene>
    <name evidence="14" type="ORF">B7G68_20035</name>
</gene>
<feature type="domain" description="TonB-dependent receptor-like beta-barrel" evidence="12">
    <location>
        <begin position="287"/>
        <end position="710"/>
    </location>
</feature>
<evidence type="ECO:0000256" key="8">
    <source>
        <dbReference type="ARBA" id="ARBA00023170"/>
    </source>
</evidence>
<keyword evidence="3 10" id="KW-0813">Transport</keyword>
<dbReference type="Pfam" id="PF00593">
    <property type="entry name" value="TonB_dep_Rec_b-barrel"/>
    <property type="match status" value="1"/>
</dbReference>
<sequence length="741" mass="82065">MIFICNIQALLSREERSMHATTSSTVARRLKLARSASLVALLPVMVLLPSATSAQEAAADDKVAVDELLVYGRGAARNTTATGLDLTPRETPQSLSIITQEQIQDQAASRVTEVLAYTTGVSVKAVDRGRNSLSARGFEITNFQLDGVPFETGNVGLEETSTALYERVEVVRGATGLMQGAGEPSASINLVRKHATAREFSGELTLEAGSWNRFSGTADVSAPLARDGAVRGRFVAEVYNEESFVDLEQNQGFTLYGVIDADLGDKTRLSIGASHQRDERSGTLWGQLPYWYSNGARTHWPRSQTSAAKWNQWDTIEQTAFVTLEHSLNDRWSIRGDAAYHRQKEDSKLLWLSGDLDAQTGVGMSAWPYWYRATPEQWNLNLSAKGGYSLFGREHELILGAMYNRLSAGWTNRDPVSVMPDAGDFRRWDGSYPEPTWGERYDSSDLGTTKQAALYGATRFQLLDRLKLIAGARLSYWRRDAEVSRWTPEAVTLKQTNIFTPYAGLIYDLTENLSAYASYTSIFDPQNYKDRNGSYLDPLEGDNYEAGLKVDLMGGRLRASTAIFRVEQNNFPVADDGFLVPGTVDPAYRAAQGTVSKGYEAEVQGQVLDGWDVSVGWSQFSAKDGDGVNVQAHHPRRVFRLSTKYELPGTLDRISLGGSLRWESRPPQTAVNPGTGLTEPVGQPAYVLVNLMGQFKVTDQTSVQLNVDNVFDKTYYSNNAWFAGFVYGEPRRVRVTLRHAF</sequence>
<evidence type="ECO:0000256" key="6">
    <source>
        <dbReference type="ARBA" id="ARBA00023077"/>
    </source>
</evidence>
<reference evidence="14 15" key="1">
    <citation type="journal article" date="2015" name="Biotechnol. Bioeng.">
        <title>Genome sequence and phenotypic characterization of Caulobacter segnis.</title>
        <authorList>
            <person name="Patel S."/>
            <person name="Fletcher B."/>
            <person name="Scott D.C."/>
            <person name="Ely B."/>
        </authorList>
    </citation>
    <scope>NUCLEOTIDE SEQUENCE [LARGE SCALE GENOMIC DNA]</scope>
    <source>
        <strain evidence="14 15">TK0059</strain>
    </source>
</reference>
<dbReference type="InterPro" id="IPR037066">
    <property type="entry name" value="Plug_dom_sf"/>
</dbReference>
<dbReference type="PROSITE" id="PS52016">
    <property type="entry name" value="TONB_DEPENDENT_REC_3"/>
    <property type="match status" value="1"/>
</dbReference>
<evidence type="ECO:0000256" key="5">
    <source>
        <dbReference type="ARBA" id="ARBA00022692"/>
    </source>
</evidence>
<organism evidence="14 15">
    <name type="scientific">Caulobacter segnis</name>
    <dbReference type="NCBI Taxonomy" id="88688"/>
    <lineage>
        <taxon>Bacteria</taxon>
        <taxon>Pseudomonadati</taxon>
        <taxon>Pseudomonadota</taxon>
        <taxon>Alphaproteobacteria</taxon>
        <taxon>Caulobacterales</taxon>
        <taxon>Caulobacteraceae</taxon>
        <taxon>Caulobacter</taxon>
    </lineage>
</organism>
<evidence type="ECO:0000256" key="3">
    <source>
        <dbReference type="ARBA" id="ARBA00022448"/>
    </source>
</evidence>
<evidence type="ECO:0000256" key="2">
    <source>
        <dbReference type="ARBA" id="ARBA00009810"/>
    </source>
</evidence>
<evidence type="ECO:0000256" key="1">
    <source>
        <dbReference type="ARBA" id="ARBA00004571"/>
    </source>
</evidence>
<dbReference type="Gene3D" id="2.170.130.10">
    <property type="entry name" value="TonB-dependent receptor, plug domain"/>
    <property type="match status" value="1"/>
</dbReference>
<evidence type="ECO:0000259" key="12">
    <source>
        <dbReference type="Pfam" id="PF00593"/>
    </source>
</evidence>
<dbReference type="InterPro" id="IPR036942">
    <property type="entry name" value="Beta-barrel_TonB_sf"/>
</dbReference>
<dbReference type="InterPro" id="IPR039426">
    <property type="entry name" value="TonB-dep_rcpt-like"/>
</dbReference>
<dbReference type="SUPFAM" id="SSF56935">
    <property type="entry name" value="Porins"/>
    <property type="match status" value="1"/>
</dbReference>
<dbReference type="EMBL" id="CP027850">
    <property type="protein sequence ID" value="AVQ03933.1"/>
    <property type="molecule type" value="Genomic_DNA"/>
</dbReference>
<protein>
    <submittedName>
        <fullName evidence="14">TonB-dependent siderophore receptor</fullName>
    </submittedName>
</protein>
<evidence type="ECO:0000256" key="7">
    <source>
        <dbReference type="ARBA" id="ARBA00023136"/>
    </source>
</evidence>